<evidence type="ECO:0000259" key="2">
    <source>
        <dbReference type="PROSITE" id="PS50181"/>
    </source>
</evidence>
<accession>A0A6P8Z4P7</accession>
<dbReference type="OrthoDB" id="10257471at2759"/>
<dbReference type="RefSeq" id="XP_034245080.1">
    <property type="nucleotide sequence ID" value="XM_034389189.1"/>
</dbReference>
<dbReference type="InterPro" id="IPR032675">
    <property type="entry name" value="LRR_dom_sf"/>
</dbReference>
<dbReference type="SUPFAM" id="SSF81383">
    <property type="entry name" value="F-box domain"/>
    <property type="match status" value="1"/>
</dbReference>
<dbReference type="SMART" id="SM00256">
    <property type="entry name" value="FBOX"/>
    <property type="match status" value="1"/>
</dbReference>
<feature type="domain" description="F-box" evidence="2">
    <location>
        <begin position="113"/>
        <end position="159"/>
    </location>
</feature>
<dbReference type="PROSITE" id="PS50181">
    <property type="entry name" value="FBOX"/>
    <property type="match status" value="1"/>
</dbReference>
<sequence length="563" mass="63963">MSIKTRIASICAERFKVVVFETRLSKFGFLFFIEKEKFSYLNVAFPVKTIVAIIGFFPQSKAGKALGKALGKAGTQLELERCIRRSRRIRNMPPSFQALEPARKPRRRTNSTESPVDVLPNELLMQVFRHLDMKSLVAASQVCHRFRDAVLTGCVWRGRTLSWSGDDRQASQTVKTVINILRLAPCLDTVNLRHVPLSLGRTLLQGRLRAVRSLKVSDQEVCTCNIARVLRRFGATLQHLDLKLKMTDMSEQRVLELWESVNQMKQLRSLRLAGYLPCRLTYSFPTRLLPDQTLVALDLHDFEADHAVTMLSLIAAHNTTIARLTLPDSLSEDESRRALDMLRVAEDIDMPIGGHIAHLNGLPLKRLTLRHKDESCSSRFLENASECTALGGVEELCLSWSDGDLRDPVLSSLAALCPELRVLRLHNMCDDKAPGLIETVMEFSQIQELQLDKFYPMDVQFVDELAMGALPLLRRLTLRDVLIGVPHASPARCPTNPCYDHHFDRLSHHRQNLTFVFHDFPECWHRKSSIEHRLACSCGRCARFYAHMAANYNDGVMPAFWEP</sequence>
<dbReference type="KEGG" id="tpal:117647445"/>
<evidence type="ECO:0000313" key="4">
    <source>
        <dbReference type="RefSeq" id="XP_034245080.1"/>
    </source>
</evidence>
<dbReference type="InParanoid" id="A0A6P8Z4P7"/>
<dbReference type="GeneID" id="117647445"/>
<protein>
    <submittedName>
        <fullName evidence="4">Uncharacterized protein LOC117647445</fullName>
    </submittedName>
</protein>
<dbReference type="CDD" id="cd09917">
    <property type="entry name" value="F-box_SF"/>
    <property type="match status" value="1"/>
</dbReference>
<dbReference type="Gene3D" id="3.80.10.10">
    <property type="entry name" value="Ribonuclease Inhibitor"/>
    <property type="match status" value="1"/>
</dbReference>
<name>A0A6P8Z4P7_THRPL</name>
<dbReference type="Pfam" id="PF12937">
    <property type="entry name" value="F-box-like"/>
    <property type="match status" value="1"/>
</dbReference>
<evidence type="ECO:0000256" key="1">
    <source>
        <dbReference type="SAM" id="MobiDB-lite"/>
    </source>
</evidence>
<feature type="region of interest" description="Disordered" evidence="1">
    <location>
        <begin position="94"/>
        <end position="114"/>
    </location>
</feature>
<evidence type="ECO:0000313" key="3">
    <source>
        <dbReference type="Proteomes" id="UP000515158"/>
    </source>
</evidence>
<dbReference type="InterPro" id="IPR001810">
    <property type="entry name" value="F-box_dom"/>
</dbReference>
<proteinExistence type="predicted"/>
<dbReference type="Gene3D" id="1.20.1280.50">
    <property type="match status" value="1"/>
</dbReference>
<dbReference type="InterPro" id="IPR036047">
    <property type="entry name" value="F-box-like_dom_sf"/>
</dbReference>
<organism evidence="4">
    <name type="scientific">Thrips palmi</name>
    <name type="common">Melon thrips</name>
    <dbReference type="NCBI Taxonomy" id="161013"/>
    <lineage>
        <taxon>Eukaryota</taxon>
        <taxon>Metazoa</taxon>
        <taxon>Ecdysozoa</taxon>
        <taxon>Arthropoda</taxon>
        <taxon>Hexapoda</taxon>
        <taxon>Insecta</taxon>
        <taxon>Pterygota</taxon>
        <taxon>Neoptera</taxon>
        <taxon>Paraneoptera</taxon>
        <taxon>Thysanoptera</taxon>
        <taxon>Terebrantia</taxon>
        <taxon>Thripoidea</taxon>
        <taxon>Thripidae</taxon>
        <taxon>Thrips</taxon>
    </lineage>
</organism>
<gene>
    <name evidence="4" type="primary">LOC117647445</name>
</gene>
<reference evidence="4" key="1">
    <citation type="submission" date="2025-08" db="UniProtKB">
        <authorList>
            <consortium name="RefSeq"/>
        </authorList>
    </citation>
    <scope>IDENTIFICATION</scope>
    <source>
        <tissue evidence="4">Total insect</tissue>
    </source>
</reference>
<dbReference type="Proteomes" id="UP000515158">
    <property type="component" value="Unplaced"/>
</dbReference>
<keyword evidence="3" id="KW-1185">Reference proteome</keyword>
<dbReference type="AlphaFoldDB" id="A0A6P8Z4P7"/>
<dbReference type="SUPFAM" id="SSF52047">
    <property type="entry name" value="RNI-like"/>
    <property type="match status" value="1"/>
</dbReference>